<sequence>MKKLRERLDNWFNKLDERWRSLPVKRQHKYTLLFFMGYLLLTVIVIAKVWFDTSKPNPTIEIRHIENPVIQKKKSETGGLDSLSNILKEKFYERKWK</sequence>
<dbReference type="Proteomes" id="UP000192980">
    <property type="component" value="Unassembled WGS sequence"/>
</dbReference>
<evidence type="ECO:0008006" key="4">
    <source>
        <dbReference type="Google" id="ProtNLM"/>
    </source>
</evidence>
<dbReference type="EMBL" id="FXAU01000001">
    <property type="protein sequence ID" value="SMG06453.1"/>
    <property type="molecule type" value="Genomic_DNA"/>
</dbReference>
<organism evidence="2 3">
    <name type="scientific">Sphingobacterium psychroaquaticum</name>
    <dbReference type="NCBI Taxonomy" id="561061"/>
    <lineage>
        <taxon>Bacteria</taxon>
        <taxon>Pseudomonadati</taxon>
        <taxon>Bacteroidota</taxon>
        <taxon>Sphingobacteriia</taxon>
        <taxon>Sphingobacteriales</taxon>
        <taxon>Sphingobacteriaceae</taxon>
        <taxon>Sphingobacterium</taxon>
    </lineage>
</organism>
<gene>
    <name evidence="2" type="ORF">SAMN05660862_0162</name>
</gene>
<reference evidence="2 3" key="1">
    <citation type="submission" date="2017-04" db="EMBL/GenBank/DDBJ databases">
        <authorList>
            <person name="Afonso C.L."/>
            <person name="Miller P.J."/>
            <person name="Scott M.A."/>
            <person name="Spackman E."/>
            <person name="Goraichik I."/>
            <person name="Dimitrov K.M."/>
            <person name="Suarez D.L."/>
            <person name="Swayne D.E."/>
        </authorList>
    </citation>
    <scope>NUCLEOTIDE SEQUENCE [LARGE SCALE GENOMIC DNA]</scope>
    <source>
        <strain evidence="2 3">DSM 22418</strain>
    </source>
</reference>
<keyword evidence="3" id="KW-1185">Reference proteome</keyword>
<evidence type="ECO:0000313" key="3">
    <source>
        <dbReference type="Proteomes" id="UP000192980"/>
    </source>
</evidence>
<dbReference type="RefSeq" id="WP_058699752.1">
    <property type="nucleotide sequence ID" value="NZ_FXAU01000001.1"/>
</dbReference>
<dbReference type="OrthoDB" id="675530at2"/>
<name>A0A1X7HXB4_9SPHI</name>
<keyword evidence="1" id="KW-0812">Transmembrane</keyword>
<dbReference type="STRING" id="561061.SAMN05660862_0162"/>
<proteinExistence type="predicted"/>
<evidence type="ECO:0000313" key="2">
    <source>
        <dbReference type="EMBL" id="SMG06453.1"/>
    </source>
</evidence>
<feature type="transmembrane region" description="Helical" evidence="1">
    <location>
        <begin position="30"/>
        <end position="51"/>
    </location>
</feature>
<keyword evidence="1" id="KW-0472">Membrane</keyword>
<protein>
    <recommendedName>
        <fullName evidence="4">Nitrogen regulatory IIA protein</fullName>
    </recommendedName>
</protein>
<dbReference type="AlphaFoldDB" id="A0A1X7HXB4"/>
<keyword evidence="1" id="KW-1133">Transmembrane helix</keyword>
<evidence type="ECO:0000256" key="1">
    <source>
        <dbReference type="SAM" id="Phobius"/>
    </source>
</evidence>
<accession>A0A1X7HXB4</accession>